<dbReference type="OrthoDB" id="1792at2759"/>
<dbReference type="Gene3D" id="1.10.150.780">
    <property type="entry name" value="Vps16, C-terminal region"/>
    <property type="match status" value="1"/>
</dbReference>
<dbReference type="Pfam" id="PF04841">
    <property type="entry name" value="Vps16_N"/>
    <property type="match status" value="1"/>
</dbReference>
<evidence type="ECO:0000256" key="1">
    <source>
        <dbReference type="ARBA" id="ARBA00009250"/>
    </source>
</evidence>
<evidence type="ECO:0000259" key="5">
    <source>
        <dbReference type="Pfam" id="PF04841"/>
    </source>
</evidence>
<dbReference type="InterPro" id="IPR006925">
    <property type="entry name" value="Vps16_C"/>
</dbReference>
<dbReference type="PIRSF" id="PIRSF007949">
    <property type="entry name" value="VPS16"/>
    <property type="match status" value="1"/>
</dbReference>
<dbReference type="Pfam" id="PF04840">
    <property type="entry name" value="Vps16_C"/>
    <property type="match status" value="2"/>
</dbReference>
<accession>A0A194S4W1</accession>
<evidence type="ECO:0000256" key="3">
    <source>
        <dbReference type="SAM" id="MobiDB-lite"/>
    </source>
</evidence>
<dbReference type="InterPro" id="IPR038132">
    <property type="entry name" value="Vps16_C_sf"/>
</dbReference>
<dbReference type="EMBL" id="KQ474078">
    <property type="protein sequence ID" value="KPV75550.1"/>
    <property type="molecule type" value="Genomic_DNA"/>
</dbReference>
<feature type="domain" description="Vps16 C-terminal" evidence="4">
    <location>
        <begin position="687"/>
        <end position="899"/>
    </location>
</feature>
<dbReference type="STRING" id="578459.A0A194S4W1"/>
<organism evidence="6 7">
    <name type="scientific">Rhodotorula graminis (strain WP1)</name>
    <dbReference type="NCBI Taxonomy" id="578459"/>
    <lineage>
        <taxon>Eukaryota</taxon>
        <taxon>Fungi</taxon>
        <taxon>Dikarya</taxon>
        <taxon>Basidiomycota</taxon>
        <taxon>Pucciniomycotina</taxon>
        <taxon>Microbotryomycetes</taxon>
        <taxon>Sporidiobolales</taxon>
        <taxon>Sporidiobolaceae</taxon>
        <taxon>Rhodotorula</taxon>
    </lineage>
</organism>
<dbReference type="InterPro" id="IPR006926">
    <property type="entry name" value="Vps16_N"/>
</dbReference>
<dbReference type="OMA" id="WCGDDCL"/>
<dbReference type="GO" id="GO:0005768">
    <property type="term" value="C:endosome"/>
    <property type="evidence" value="ECO:0007669"/>
    <property type="project" value="UniProtKB-ARBA"/>
</dbReference>
<dbReference type="GeneID" id="28973218"/>
<comment type="similarity">
    <text evidence="1 2">Belongs to the VPS16 family.</text>
</comment>
<feature type="compositionally biased region" description="Low complexity" evidence="3">
    <location>
        <begin position="635"/>
        <end position="655"/>
    </location>
</feature>
<evidence type="ECO:0000313" key="7">
    <source>
        <dbReference type="Proteomes" id="UP000053890"/>
    </source>
</evidence>
<evidence type="ECO:0000313" key="6">
    <source>
        <dbReference type="EMBL" id="KPV75550.1"/>
    </source>
</evidence>
<comment type="function">
    <text evidence="2">Essential for vacuolar protein sorting. Required for vacuole biogenesis, stability and to maintain vacuole morphology.</text>
</comment>
<evidence type="ECO:0000256" key="2">
    <source>
        <dbReference type="PIRNR" id="PIRNR007949"/>
    </source>
</evidence>
<dbReference type="PANTHER" id="PTHR12811">
    <property type="entry name" value="VACUOLAR PROTEIN SORTING VPS16"/>
    <property type="match status" value="1"/>
</dbReference>
<dbReference type="GO" id="GO:0030897">
    <property type="term" value="C:HOPS complex"/>
    <property type="evidence" value="ECO:0007669"/>
    <property type="project" value="TreeGrafter"/>
</dbReference>
<dbReference type="PANTHER" id="PTHR12811:SF0">
    <property type="entry name" value="VACUOLAR PROTEIN SORTING-ASSOCIATED PROTEIN 16 HOMOLOG"/>
    <property type="match status" value="1"/>
</dbReference>
<proteinExistence type="inferred from homology"/>
<keyword evidence="2" id="KW-0813">Transport</keyword>
<evidence type="ECO:0000259" key="4">
    <source>
        <dbReference type="Pfam" id="PF04840"/>
    </source>
</evidence>
<dbReference type="Proteomes" id="UP000053890">
    <property type="component" value="Unassembled WGS sequence"/>
</dbReference>
<dbReference type="GO" id="GO:0003779">
    <property type="term" value="F:actin binding"/>
    <property type="evidence" value="ECO:0007669"/>
    <property type="project" value="TreeGrafter"/>
</dbReference>
<feature type="domain" description="Vps16 C-terminal" evidence="4">
    <location>
        <begin position="555"/>
        <end position="630"/>
    </location>
</feature>
<sequence length="919" mass="100039">MVSSTTANWQPLHDTFYRLTQAYSLDDSPLANLDLADHRVAHSHNAGPIAVIRDTSKPVPVDRYDSRSNLNRVSVFTHSGRLVQHITWDSPPSPIVHLSLPTPTSLLLVTASGQYRLYALSAHPTLAPSFSQHALPRADDLGGVLDARGYPGGVVVRFRDGSFCDVRGLGARSAVFLSSTGLEGAQHVDCWAVVPAESSASRHVEVLVGAGETVYRLDEIECVDQHVTRGPFLSITPSPSGRFLALVQRASSSSSGASPTLWVTSSDFARSLSESVLDSGVSEGEKGPPAQCEWCGDNAVVLAWERTVVLMGPFGESLKWFYPDTVTLLSEPDSTRLLSSSSSSILSLVPSSSQSIFLPGSTSPAALLYEAAREFYERRSPRADEYVRGIGRGRELREAVEGCLDAAGSEWDEGEQKRLLKAAAFGKSFLDVYDPSHFVHTTQVLRVLNAVRSHKVGLPLTWEQFHSRPPSILISQLVALNAHLLALRISSFLGLSPNPVVKHWAAQLIAASAPGTAAANAKGAQGLTSDEDVCAAIVDKLESLSTSAPASPPADLALVAFRLGRTPLAKLLLDREPRAARQVGLLLRMGEGEEAGRKAVLSGDAELVFEVLLTLRRSLAPGDLFTLLSRLPPSPLPTALAPPSSTSSRSRTPAADPNAGPRKDGDALRLLPVLARATGDPQWAALVRDWWYLDDRRVEMGVERLLEAGREKVRRSKVALVRAAQKSFAEDKERAFEAKMVDDHVRLLVAQESLEQDAPVASSSSPATVKTFVGLSLSETLRQCLLAGMDKRADKLRAEFKVPDKRYWYLKLRALISLRSWDALDAFARSKKSPIGYEPFVLELIRAGAHRQAVRYVDRCEARERVELYVRAGEWESAGRECVRRSERGRLVDLRSRAPNKVIAAQLEALLQEMDNSGA</sequence>
<dbReference type="AlphaFoldDB" id="A0A194S4W1"/>
<gene>
    <name evidence="6" type="ORF">RHOBADRAFT_26893</name>
</gene>
<dbReference type="GO" id="GO:0042144">
    <property type="term" value="P:vacuole fusion, non-autophagic"/>
    <property type="evidence" value="ECO:0007669"/>
    <property type="project" value="TreeGrafter"/>
</dbReference>
<dbReference type="GO" id="GO:0006886">
    <property type="term" value="P:intracellular protein transport"/>
    <property type="evidence" value="ECO:0007669"/>
    <property type="project" value="InterPro"/>
</dbReference>
<reference evidence="6 7" key="1">
    <citation type="journal article" date="2015" name="Front. Microbiol.">
        <title>Genome sequence of the plant growth promoting endophytic yeast Rhodotorula graminis WP1.</title>
        <authorList>
            <person name="Firrincieli A."/>
            <person name="Otillar R."/>
            <person name="Salamov A."/>
            <person name="Schmutz J."/>
            <person name="Khan Z."/>
            <person name="Redman R.S."/>
            <person name="Fleck N.D."/>
            <person name="Lindquist E."/>
            <person name="Grigoriev I.V."/>
            <person name="Doty S.L."/>
        </authorList>
    </citation>
    <scope>NUCLEOTIDE SEQUENCE [LARGE SCALE GENOMIC DNA]</scope>
    <source>
        <strain evidence="6 7">WP1</strain>
    </source>
</reference>
<dbReference type="InterPro" id="IPR016534">
    <property type="entry name" value="VPS16"/>
</dbReference>
<dbReference type="GO" id="GO:0016197">
    <property type="term" value="P:endosomal transport"/>
    <property type="evidence" value="ECO:0007669"/>
    <property type="project" value="TreeGrafter"/>
</dbReference>
<name>A0A194S4W1_RHOGW</name>
<protein>
    <recommendedName>
        <fullName evidence="2">Probable vacuolar protein sorting-associated protein 16 homolog</fullName>
    </recommendedName>
</protein>
<feature type="domain" description="Vps16 N-terminal" evidence="5">
    <location>
        <begin position="6"/>
        <end position="440"/>
    </location>
</feature>
<keyword evidence="2" id="KW-0653">Protein transport</keyword>
<keyword evidence="7" id="KW-1185">Reference proteome</keyword>
<feature type="region of interest" description="Disordered" evidence="3">
    <location>
        <begin position="635"/>
        <end position="664"/>
    </location>
</feature>
<dbReference type="RefSeq" id="XP_018271599.1">
    <property type="nucleotide sequence ID" value="XM_018412769.1"/>
</dbReference>